<reference evidence="1 2" key="1">
    <citation type="journal article" date="2019" name="Appl. Microbiol. Biotechnol.">
        <title>Genome sequence of Isaria javanica and comparative genome analysis insights into family S53 peptidase evolution in fungal entomopathogens.</title>
        <authorList>
            <person name="Lin R."/>
            <person name="Zhang X."/>
            <person name="Xin B."/>
            <person name="Zou M."/>
            <person name="Gao Y."/>
            <person name="Qin F."/>
            <person name="Hu Q."/>
            <person name="Xie B."/>
            <person name="Cheng X."/>
        </authorList>
    </citation>
    <scope>NUCLEOTIDE SEQUENCE [LARGE SCALE GENOMIC DNA]</scope>
    <source>
        <strain evidence="1 2">IJ1G</strain>
    </source>
</reference>
<dbReference type="EMBL" id="SPUK01000006">
    <property type="protein sequence ID" value="TQV96245.1"/>
    <property type="molecule type" value="Genomic_DNA"/>
</dbReference>
<accession>A0A545V3F8</accession>
<keyword evidence="2" id="KW-1185">Reference proteome</keyword>
<proteinExistence type="predicted"/>
<sequence length="53" mass="5433">MSEVRGEGKGPEDDCPVLQRAIASGVRAARDNLFGEVSTSGLGGAKTGKGRDE</sequence>
<name>A0A545V3F8_9HYPO</name>
<dbReference type="Proteomes" id="UP000315783">
    <property type="component" value="Unassembled WGS sequence"/>
</dbReference>
<dbReference type="AlphaFoldDB" id="A0A545V3F8"/>
<protein>
    <submittedName>
        <fullName evidence="1">Uncharacterized protein</fullName>
    </submittedName>
</protein>
<organism evidence="1 2">
    <name type="scientific">Cordyceps javanica</name>
    <dbReference type="NCBI Taxonomy" id="43265"/>
    <lineage>
        <taxon>Eukaryota</taxon>
        <taxon>Fungi</taxon>
        <taxon>Dikarya</taxon>
        <taxon>Ascomycota</taxon>
        <taxon>Pezizomycotina</taxon>
        <taxon>Sordariomycetes</taxon>
        <taxon>Hypocreomycetidae</taxon>
        <taxon>Hypocreales</taxon>
        <taxon>Cordycipitaceae</taxon>
        <taxon>Cordyceps</taxon>
    </lineage>
</organism>
<evidence type="ECO:0000313" key="2">
    <source>
        <dbReference type="Proteomes" id="UP000315783"/>
    </source>
</evidence>
<evidence type="ECO:0000313" key="1">
    <source>
        <dbReference type="EMBL" id="TQV96245.1"/>
    </source>
</evidence>
<comment type="caution">
    <text evidence="1">The sequence shown here is derived from an EMBL/GenBank/DDBJ whole genome shotgun (WGS) entry which is preliminary data.</text>
</comment>
<gene>
    <name evidence="1" type="ORF">IF1G_04828</name>
</gene>